<comment type="caution">
    <text evidence="2">The sequence shown here is derived from an EMBL/GenBank/DDBJ whole genome shotgun (WGS) entry which is preliminary data.</text>
</comment>
<keyword evidence="3" id="KW-1185">Reference proteome</keyword>
<feature type="non-terminal residue" evidence="2">
    <location>
        <position position="1"/>
    </location>
</feature>
<name>A0A5E4C8L6_MARMO</name>
<dbReference type="Proteomes" id="UP000335636">
    <property type="component" value="Unassembled WGS sequence"/>
</dbReference>
<evidence type="ECO:0000256" key="1">
    <source>
        <dbReference type="SAM" id="MobiDB-lite"/>
    </source>
</evidence>
<protein>
    <submittedName>
        <fullName evidence="2">Uncharacterized protein</fullName>
    </submittedName>
</protein>
<feature type="region of interest" description="Disordered" evidence="1">
    <location>
        <begin position="81"/>
        <end position="106"/>
    </location>
</feature>
<gene>
    <name evidence="2" type="ORF">MONAX_5E022964</name>
</gene>
<reference evidence="2" key="1">
    <citation type="submission" date="2019-04" db="EMBL/GenBank/DDBJ databases">
        <authorList>
            <person name="Alioto T."/>
            <person name="Alioto T."/>
        </authorList>
    </citation>
    <scope>NUCLEOTIDE SEQUENCE [LARGE SCALE GENOMIC DNA]</scope>
</reference>
<organism evidence="2 3">
    <name type="scientific">Marmota monax</name>
    <name type="common">Woodchuck</name>
    <dbReference type="NCBI Taxonomy" id="9995"/>
    <lineage>
        <taxon>Eukaryota</taxon>
        <taxon>Metazoa</taxon>
        <taxon>Chordata</taxon>
        <taxon>Craniata</taxon>
        <taxon>Vertebrata</taxon>
        <taxon>Euteleostomi</taxon>
        <taxon>Mammalia</taxon>
        <taxon>Eutheria</taxon>
        <taxon>Euarchontoglires</taxon>
        <taxon>Glires</taxon>
        <taxon>Rodentia</taxon>
        <taxon>Sciuromorpha</taxon>
        <taxon>Sciuridae</taxon>
        <taxon>Xerinae</taxon>
        <taxon>Marmotini</taxon>
        <taxon>Marmota</taxon>
    </lineage>
</organism>
<sequence length="140" mass="15164">LYVAVRCAASHTTTGRPGFRLGRAPHAALRGPPRPRRLAAGPPAVCSVTRAGPTALPDSRSLWCAGARRSRPPPRLILLRAVSSTPPPSPHLPPPSRPHCGPRFRETKPSYQQALPFTHRVYLSGQVDSSVHTWTSLSME</sequence>
<dbReference type="AlphaFoldDB" id="A0A5E4C8L6"/>
<feature type="compositionally biased region" description="Pro residues" evidence="1">
    <location>
        <begin position="85"/>
        <end position="97"/>
    </location>
</feature>
<dbReference type="EMBL" id="CABDUW010000950">
    <property type="protein sequence ID" value="VTJ77212.1"/>
    <property type="molecule type" value="Genomic_DNA"/>
</dbReference>
<evidence type="ECO:0000313" key="2">
    <source>
        <dbReference type="EMBL" id="VTJ77212.1"/>
    </source>
</evidence>
<accession>A0A5E4C8L6</accession>
<evidence type="ECO:0000313" key="3">
    <source>
        <dbReference type="Proteomes" id="UP000335636"/>
    </source>
</evidence>
<proteinExistence type="predicted"/>